<accession>A0A1W1BQV0</accession>
<gene>
    <name evidence="1" type="ORF">MNB_SM-6-853</name>
</gene>
<dbReference type="EMBL" id="FPHK01000019">
    <property type="protein sequence ID" value="SFV55950.1"/>
    <property type="molecule type" value="Genomic_DNA"/>
</dbReference>
<name>A0A1W1BQV0_9ZZZZ</name>
<reference evidence="1" key="1">
    <citation type="submission" date="2016-10" db="EMBL/GenBank/DDBJ databases">
        <authorList>
            <person name="de Groot N.N."/>
        </authorList>
    </citation>
    <scope>NUCLEOTIDE SEQUENCE</scope>
</reference>
<sequence>MKTFVIMFFLTLLLNNCADKNAFDNFNLSPTKELSEDSIQSLKIKRGNEIAGIVNVIYLNKVLPKLYKKNEYFYVYYYIKDKNATVNFTLNGEASLLREELPAQNRFSSLTSFSAPWSKYYLVGFKKQGNVLKLRINSSSKASAAIEFIKDK</sequence>
<evidence type="ECO:0000313" key="1">
    <source>
        <dbReference type="EMBL" id="SFV55950.1"/>
    </source>
</evidence>
<protein>
    <submittedName>
        <fullName evidence="1">Uncharacterized protein</fullName>
    </submittedName>
</protein>
<organism evidence="1">
    <name type="scientific">hydrothermal vent metagenome</name>
    <dbReference type="NCBI Taxonomy" id="652676"/>
    <lineage>
        <taxon>unclassified sequences</taxon>
        <taxon>metagenomes</taxon>
        <taxon>ecological metagenomes</taxon>
    </lineage>
</organism>
<dbReference type="AlphaFoldDB" id="A0A1W1BQV0"/>
<proteinExistence type="predicted"/>